<proteinExistence type="predicted"/>
<dbReference type="AlphaFoldDB" id="A0A1D6HXS8"/>
<accession>A0A1D6HXS8</accession>
<name>A0A1D6HXS8_MAIZE</name>
<keyword evidence="1" id="KW-0413">Isomerase</keyword>
<dbReference type="GO" id="GO:0016853">
    <property type="term" value="F:isomerase activity"/>
    <property type="evidence" value="ECO:0007669"/>
    <property type="project" value="UniProtKB-KW"/>
</dbReference>
<dbReference type="EMBL" id="CM007650">
    <property type="protein sequence ID" value="ONM53017.1"/>
    <property type="molecule type" value="Genomic_DNA"/>
</dbReference>
<organism evidence="1">
    <name type="scientific">Zea mays</name>
    <name type="common">Maize</name>
    <dbReference type="NCBI Taxonomy" id="4577"/>
    <lineage>
        <taxon>Eukaryota</taxon>
        <taxon>Viridiplantae</taxon>
        <taxon>Streptophyta</taxon>
        <taxon>Embryophyta</taxon>
        <taxon>Tracheophyta</taxon>
        <taxon>Spermatophyta</taxon>
        <taxon>Magnoliopsida</taxon>
        <taxon>Liliopsida</taxon>
        <taxon>Poales</taxon>
        <taxon>Poaceae</taxon>
        <taxon>PACMAD clade</taxon>
        <taxon>Panicoideae</taxon>
        <taxon>Andropogonodae</taxon>
        <taxon>Andropogoneae</taxon>
        <taxon>Tripsacinae</taxon>
        <taxon>Zea</taxon>
    </lineage>
</organism>
<protein>
    <submittedName>
        <fullName evidence="1">DNA topoisomerase type IA core</fullName>
    </submittedName>
</protein>
<evidence type="ECO:0000313" key="1">
    <source>
        <dbReference type="EMBL" id="ONM53017.1"/>
    </source>
</evidence>
<reference evidence="1" key="1">
    <citation type="submission" date="2015-12" db="EMBL/GenBank/DDBJ databases">
        <title>Update maize B73 reference genome by single molecule sequencing technologies.</title>
        <authorList>
            <consortium name="Maize Genome Sequencing Project"/>
            <person name="Ware D."/>
        </authorList>
    </citation>
    <scope>NUCLEOTIDE SEQUENCE [LARGE SCALE GENOMIC DNA]</scope>
    <source>
        <tissue evidence="1">Seedling</tissue>
    </source>
</reference>
<sequence>MVRLFQENTPSVVYITNLAVRWSSCSLEGNQKAVLHVYFGMLVGLLAAEQLPEEYQDQCQVYFGMLVVVFYAITSFFSLQIGTWEEKNLNTWTNRSREATVDLFLKSAEYLDCAVHYVLIHIPPQRLNMGVHRRSSVVTLMMTTYSFMKALPKDVLLIIEYKNNYLLYLIVKSETFFL</sequence>
<gene>
    <name evidence="1" type="ORF">ZEAMMB73_Zm00001d019496</name>
</gene>
<dbReference type="InParanoid" id="A0A1D6HXS8"/>